<comment type="caution">
    <text evidence="2">The sequence shown here is derived from an EMBL/GenBank/DDBJ whole genome shotgun (WGS) entry which is preliminary data.</text>
</comment>
<dbReference type="SUPFAM" id="SSF52317">
    <property type="entry name" value="Class I glutamine amidotransferase-like"/>
    <property type="match status" value="1"/>
</dbReference>
<feature type="region of interest" description="Disordered" evidence="1">
    <location>
        <begin position="253"/>
        <end position="278"/>
    </location>
</feature>
<organism evidence="2 3">
    <name type="scientific">Caulobacter hibisci</name>
    <dbReference type="NCBI Taxonomy" id="2035993"/>
    <lineage>
        <taxon>Bacteria</taxon>
        <taxon>Pseudomonadati</taxon>
        <taxon>Pseudomonadota</taxon>
        <taxon>Alphaproteobacteria</taxon>
        <taxon>Caulobacterales</taxon>
        <taxon>Caulobacteraceae</taxon>
        <taxon>Caulobacter</taxon>
    </lineage>
</organism>
<feature type="compositionally biased region" description="Basic and acidic residues" evidence="1">
    <location>
        <begin position="263"/>
        <end position="278"/>
    </location>
</feature>
<name>A0ABS0SSV8_9CAUL</name>
<evidence type="ECO:0000256" key="1">
    <source>
        <dbReference type="SAM" id="MobiDB-lite"/>
    </source>
</evidence>
<dbReference type="Proteomes" id="UP000639859">
    <property type="component" value="Unassembled WGS sequence"/>
</dbReference>
<keyword evidence="3" id="KW-1185">Reference proteome</keyword>
<evidence type="ECO:0000313" key="2">
    <source>
        <dbReference type="EMBL" id="MBI1682668.1"/>
    </source>
</evidence>
<sequence length="278" mass="29821">MPTVNILIVTDASSGGYNRTVPPTIGEQFHLGEFVHVLRNTDWDGFDIQITKAHRDNPAGAGTDVVNFDFSTHDLNQYDEIFLFPIVRDGGANNASPAEVAAIARFMDRGGGVFATGDHENLGASLCRGIPRVRSMAGTGPTQDRWASSRPRSAPSARTISNCVTIPCARAPTIRTPTTSSTISRTTAARRSIRAGSAPRPQIKERAEVLDQRLEVDAKIFADVIVGAAVLAAAAQEGKDDLKTWLADLETLSIQGPRSAPRPGREPEARRVDGLAAR</sequence>
<gene>
    <name evidence="2" type="ORF">I4Q42_03205</name>
</gene>
<feature type="region of interest" description="Disordered" evidence="1">
    <location>
        <begin position="174"/>
        <end position="200"/>
    </location>
</feature>
<accession>A0ABS0SSV8</accession>
<proteinExistence type="predicted"/>
<feature type="region of interest" description="Disordered" evidence="1">
    <location>
        <begin position="136"/>
        <end position="155"/>
    </location>
</feature>
<dbReference type="EMBL" id="JADWOX010000001">
    <property type="protein sequence ID" value="MBI1682668.1"/>
    <property type="molecule type" value="Genomic_DNA"/>
</dbReference>
<dbReference type="InterPro" id="IPR029062">
    <property type="entry name" value="Class_I_gatase-like"/>
</dbReference>
<protein>
    <submittedName>
        <fullName evidence="2">Uncharacterized protein</fullName>
    </submittedName>
</protein>
<dbReference type="RefSeq" id="WP_198574586.1">
    <property type="nucleotide sequence ID" value="NZ_JADWOX010000001.1"/>
</dbReference>
<reference evidence="2 3" key="1">
    <citation type="submission" date="2020-11" db="EMBL/GenBank/DDBJ databases">
        <title>genome sequence of strain KACC 18849.</title>
        <authorList>
            <person name="Gao J."/>
            <person name="Zhang X."/>
        </authorList>
    </citation>
    <scope>NUCLEOTIDE SEQUENCE [LARGE SCALE GENOMIC DNA]</scope>
    <source>
        <strain evidence="2 3">KACC 18849</strain>
    </source>
</reference>
<evidence type="ECO:0000313" key="3">
    <source>
        <dbReference type="Proteomes" id="UP000639859"/>
    </source>
</evidence>